<evidence type="ECO:0008006" key="5">
    <source>
        <dbReference type="Google" id="ProtNLM"/>
    </source>
</evidence>
<feature type="region of interest" description="Disordered" evidence="2">
    <location>
        <begin position="1"/>
        <end position="28"/>
    </location>
</feature>
<evidence type="ECO:0000313" key="3">
    <source>
        <dbReference type="EMBL" id="SSD60454.1"/>
    </source>
</evidence>
<feature type="region of interest" description="Disordered" evidence="2">
    <location>
        <begin position="255"/>
        <end position="274"/>
    </location>
</feature>
<protein>
    <recommendedName>
        <fullName evidence="5">Autophagy-related protein 23</fullName>
    </recommendedName>
</protein>
<dbReference type="Pfam" id="PF12709">
    <property type="entry name" value="Fungal_TACC"/>
    <property type="match status" value="1"/>
</dbReference>
<evidence type="ECO:0000256" key="2">
    <source>
        <dbReference type="SAM" id="MobiDB-lite"/>
    </source>
</evidence>
<feature type="compositionally biased region" description="Low complexity" evidence="2">
    <location>
        <begin position="319"/>
        <end position="332"/>
    </location>
</feature>
<organism evidence="3 4">
    <name type="scientific">Saccharomycodes ludwigii</name>
    <dbReference type="NCBI Taxonomy" id="36035"/>
    <lineage>
        <taxon>Eukaryota</taxon>
        <taxon>Fungi</taxon>
        <taxon>Dikarya</taxon>
        <taxon>Ascomycota</taxon>
        <taxon>Saccharomycotina</taxon>
        <taxon>Saccharomycetes</taxon>
        <taxon>Saccharomycodales</taxon>
        <taxon>Saccharomycodaceae</taxon>
        <taxon>Saccharomycodes</taxon>
    </lineage>
</organism>
<gene>
    <name evidence="3" type="ORF">SCODWIG_02215</name>
</gene>
<dbReference type="VEuPathDB" id="FungiDB:SCODWIG_02215"/>
<feature type="compositionally biased region" description="Low complexity" evidence="2">
    <location>
        <begin position="476"/>
        <end position="494"/>
    </location>
</feature>
<feature type="coiled-coil region" evidence="1">
    <location>
        <begin position="932"/>
        <end position="977"/>
    </location>
</feature>
<keyword evidence="4" id="KW-1185">Reference proteome</keyword>
<accession>A0A376B7J4</accession>
<dbReference type="AlphaFoldDB" id="A0A376B7J4"/>
<dbReference type="OrthoDB" id="5367584at2759"/>
<feature type="region of interest" description="Disordered" evidence="2">
    <location>
        <begin position="284"/>
        <end position="504"/>
    </location>
</feature>
<dbReference type="InterPro" id="IPR024312">
    <property type="entry name" value="TACC_fungi"/>
</dbReference>
<feature type="compositionally biased region" description="Basic and acidic residues" evidence="2">
    <location>
        <begin position="255"/>
        <end position="267"/>
    </location>
</feature>
<evidence type="ECO:0000313" key="4">
    <source>
        <dbReference type="Proteomes" id="UP000262825"/>
    </source>
</evidence>
<name>A0A376B7J4_9ASCO</name>
<proteinExistence type="predicted"/>
<feature type="compositionally biased region" description="Low complexity" evidence="2">
    <location>
        <begin position="353"/>
        <end position="373"/>
    </location>
</feature>
<feature type="coiled-coil region" evidence="1">
    <location>
        <begin position="635"/>
        <end position="900"/>
    </location>
</feature>
<reference evidence="4" key="1">
    <citation type="submission" date="2018-06" db="EMBL/GenBank/DDBJ databases">
        <authorList>
            <person name="Guldener U."/>
        </authorList>
    </citation>
    <scope>NUCLEOTIDE SEQUENCE [LARGE SCALE GENOMIC DNA]</scope>
    <source>
        <strain evidence="4">UTAD17</strain>
    </source>
</reference>
<keyword evidence="1" id="KW-0175">Coiled coil</keyword>
<feature type="compositionally biased region" description="Basic and acidic residues" evidence="2">
    <location>
        <begin position="309"/>
        <end position="318"/>
    </location>
</feature>
<sequence length="984" mass="112069">MSNNNPHLGLSPKKKTVQSLQQHIHTNNRKSDSIIVKINQESNTRNTIYEDVEEYEEGSSTDITYASSVPIVIKNNTGRLRFFKTLQKSQQPLILDPLLESARNDSKNKVIIKSNMKNDDNITTDDSIPLNVLPILKRNQQIKSAVGSNSVENSIADLRNNNSFGDIKIGGTSTINRMTNRLSYNIEENIVIEDSDDDVSIDFVRRGIENNENATHSNDNKDTVTVSNVKYQATNNNSEVISGKSNMVTTIATETTEHTNKIQKNDNDTSSSSIVESPIHNLNLNLNVSPLPDRDNDNDDSSSTVPGTVKKENTDHETSNNNISMTNPNTNSIQRVRRSLTSSSILRKRRRASSQSNHNNNNNSNNQSNINDSPIKNFKNNNSLSMDYSENQSPGIVHTHKKLHSIPRLSPGLNINTRNDNNYDTNDNNSSNNISTNSNSNNNKILNNSPSDTSSILATGVRRAQTSSIAKNDNKNINNSPSSVNSSSPSSPSPRIKMLSPLRRRRHSLYNTNSRSISATNSNISPAKYTTELNNLQKSFIKELNNYEILFDEKNTDISKLLEKLHKNQTKIKGLNQCLDEVRFKYSTLSSEYKIICMTSNSNENLITTLKLEKLNKLKEVETLKVSMADKDMKIADKQKIITDLENKVAELNENAANLENDLNNEIEKVKTENINKIEDLISDNDKLNSEVSTLKTLQNEQVDKITELNNLIEKLESTNEKLEIEKKELQDKINFVKEEKEKTVTENGKNLKEKEESLNKLQADLKNLQDLYNILQDKCKNSETENLKLQDIIHNNDDNTTNNANDNSSEVVKLKEEISKLESSHLKELEDYLLQTENFQKDIKLKNEENERLKLENEKLLQQQTINSANAISKDDEEINKLKEQVENYKLEVNKLQEDSGKKLELLAEDLYIQYSSKHEQKVKLLKKNYQIRYQEQINKLELSNTALREEIELLKQQLNNERNEKQQLVKLWESEEKRGINK</sequence>
<evidence type="ECO:0000256" key="1">
    <source>
        <dbReference type="SAM" id="Coils"/>
    </source>
</evidence>
<dbReference type="EMBL" id="UFAJ01000357">
    <property type="protein sequence ID" value="SSD60454.1"/>
    <property type="molecule type" value="Genomic_DNA"/>
</dbReference>
<feature type="compositionally biased region" description="Low complexity" evidence="2">
    <location>
        <begin position="414"/>
        <end position="449"/>
    </location>
</feature>
<dbReference type="Proteomes" id="UP000262825">
    <property type="component" value="Unassembled WGS sequence"/>
</dbReference>
<feature type="compositionally biased region" description="Polar residues" evidence="2">
    <location>
        <begin position="378"/>
        <end position="394"/>
    </location>
</feature>